<sequence length="41" mass="4895">MPVDRYDYTDFVRGNRKSAVVSLMSYVTMLIVRKNKKCFDF</sequence>
<evidence type="ECO:0000313" key="2">
    <source>
        <dbReference type="Proteomes" id="UP000004410"/>
    </source>
</evidence>
<accession>A7AZK6</accession>
<comment type="caution">
    <text evidence="1">The sequence shown here is derived from an EMBL/GenBank/DDBJ whole genome shotgun (WGS) entry which is preliminary data.</text>
</comment>
<organism evidence="1 2">
    <name type="scientific">Mediterraneibacter gnavus (strain ATCC 29149 / DSM 114966 / JCM 6515 / VPI C7-9)</name>
    <name type="common">Ruminococcus gnavus</name>
    <dbReference type="NCBI Taxonomy" id="411470"/>
    <lineage>
        <taxon>Bacteria</taxon>
        <taxon>Bacillati</taxon>
        <taxon>Bacillota</taxon>
        <taxon>Clostridia</taxon>
        <taxon>Lachnospirales</taxon>
        <taxon>Lachnospiraceae</taxon>
        <taxon>Mediterraneibacter</taxon>
    </lineage>
</organism>
<protein>
    <submittedName>
        <fullName evidence="1">Uncharacterized protein</fullName>
    </submittedName>
</protein>
<proteinExistence type="predicted"/>
<dbReference type="EMBL" id="AAYG02000006">
    <property type="protein sequence ID" value="EDN78867.1"/>
    <property type="molecule type" value="Genomic_DNA"/>
</dbReference>
<dbReference type="PaxDb" id="411470-RUMGNA_00728"/>
<reference evidence="1 2" key="2">
    <citation type="submission" date="2007-06" db="EMBL/GenBank/DDBJ databases">
        <title>Draft genome sequence of Ruminococcus gnavus (ATCC 29149).</title>
        <authorList>
            <person name="Sudarsanam P."/>
            <person name="Ley R."/>
            <person name="Guruge J."/>
            <person name="Turnbaugh P.J."/>
            <person name="Mahowald M."/>
            <person name="Liep D."/>
            <person name="Gordon J."/>
        </authorList>
    </citation>
    <scope>NUCLEOTIDE SEQUENCE [LARGE SCALE GENOMIC DNA]</scope>
    <source>
        <strain evidence="1 2">ATCC 29149</strain>
    </source>
</reference>
<reference evidence="1 2" key="1">
    <citation type="submission" date="2007-04" db="EMBL/GenBank/DDBJ databases">
        <authorList>
            <person name="Fulton L."/>
            <person name="Clifton S."/>
            <person name="Fulton B."/>
            <person name="Xu J."/>
            <person name="Minx P."/>
            <person name="Pepin K.H."/>
            <person name="Johnson M."/>
            <person name="Thiruvilangam P."/>
            <person name="Bhonagiri V."/>
            <person name="Nash W.E."/>
            <person name="Mardis E.R."/>
            <person name="Wilson R.K."/>
        </authorList>
    </citation>
    <scope>NUCLEOTIDE SEQUENCE [LARGE SCALE GENOMIC DNA]</scope>
    <source>
        <strain evidence="1 2">ATCC 29149</strain>
    </source>
</reference>
<dbReference type="Proteomes" id="UP000004410">
    <property type="component" value="Unassembled WGS sequence"/>
</dbReference>
<gene>
    <name evidence="1" type="ORF">RUMGNA_00728</name>
</gene>
<evidence type="ECO:0000313" key="1">
    <source>
        <dbReference type="EMBL" id="EDN78867.1"/>
    </source>
</evidence>
<dbReference type="AlphaFoldDB" id="A7AZK6"/>
<name>A7AZK6_MEDG7</name>